<accession>A0AAW7K1I1</accession>
<feature type="compositionally biased region" description="Polar residues" evidence="1">
    <location>
        <begin position="55"/>
        <end position="74"/>
    </location>
</feature>
<gene>
    <name evidence="2" type="ORF">QVN42_02225</name>
</gene>
<dbReference type="AlphaFoldDB" id="A0AAW7K1I1"/>
<reference evidence="2" key="1">
    <citation type="submission" date="2023-06" db="EMBL/GenBank/DDBJ databases">
        <authorList>
            <person name="Polev D.E."/>
            <person name="Saitova A.T."/>
            <person name="Bogumilchik E.A."/>
            <person name="Kokorina G.I."/>
            <person name="Voskresenskaia E.A."/>
        </authorList>
    </citation>
    <scope>NUCLEOTIDE SEQUENCE</scope>
    <source>
        <strain evidence="2">2145 StPb PI</strain>
    </source>
</reference>
<comment type="caution">
    <text evidence="2">The sequence shown here is derived from an EMBL/GenBank/DDBJ whole genome shotgun (WGS) entry which is preliminary data.</text>
</comment>
<proteinExistence type="predicted"/>
<name>A0AAW7K1I1_9GAMM</name>
<dbReference type="RefSeq" id="WP_289817572.1">
    <property type="nucleotide sequence ID" value="NZ_JAUEHU010000002.1"/>
</dbReference>
<dbReference type="EMBL" id="JAUEHU010000002">
    <property type="protein sequence ID" value="MDN0086217.1"/>
    <property type="molecule type" value="Genomic_DNA"/>
</dbReference>
<evidence type="ECO:0000313" key="2">
    <source>
        <dbReference type="EMBL" id="MDN0086217.1"/>
    </source>
</evidence>
<protein>
    <submittedName>
        <fullName evidence="2">Uncharacterized protein</fullName>
    </submittedName>
</protein>
<feature type="region of interest" description="Disordered" evidence="1">
    <location>
        <begin position="48"/>
        <end position="81"/>
    </location>
</feature>
<dbReference type="Proteomes" id="UP001167864">
    <property type="component" value="Unassembled WGS sequence"/>
</dbReference>
<organism evidence="2 3">
    <name type="scientific">Yersinia nurmii</name>
    <dbReference type="NCBI Taxonomy" id="685706"/>
    <lineage>
        <taxon>Bacteria</taxon>
        <taxon>Pseudomonadati</taxon>
        <taxon>Pseudomonadota</taxon>
        <taxon>Gammaproteobacteria</taxon>
        <taxon>Enterobacterales</taxon>
        <taxon>Yersiniaceae</taxon>
        <taxon>Yersinia</taxon>
    </lineage>
</organism>
<evidence type="ECO:0000313" key="3">
    <source>
        <dbReference type="Proteomes" id="UP001167864"/>
    </source>
</evidence>
<feature type="region of interest" description="Disordered" evidence="1">
    <location>
        <begin position="19"/>
        <end position="38"/>
    </location>
</feature>
<sequence length="219" mass="23861">MPHITSNSLSSRITFFNQLNNKPETESRPSKMGKFSQRFTGVRNNAAPHFFTHPKATSDQTDGSFRSSLNTRHSANGEAPTAPVSKKVSILDVMKLKMEAEGQQFESFIDKLKSVKVTDAPPPIKRQELAPVAPIAAPIAPVNVSFQNGVIPPPPPPPMFSAPVKTKYIPTEIKPASKEDIAALAAKQFAKVAKKAEPKHQMPADFMAALLAKLPKKIE</sequence>
<evidence type="ECO:0000256" key="1">
    <source>
        <dbReference type="SAM" id="MobiDB-lite"/>
    </source>
</evidence>